<dbReference type="KEGG" id="aaf:AURANDRAFT_68097"/>
<dbReference type="CDD" id="cd00030">
    <property type="entry name" value="C2"/>
    <property type="match status" value="1"/>
</dbReference>
<gene>
    <name evidence="3" type="ORF">AURANDRAFT_68097</name>
</gene>
<organism evidence="4">
    <name type="scientific">Aureococcus anophagefferens</name>
    <name type="common">Harmful bloom alga</name>
    <dbReference type="NCBI Taxonomy" id="44056"/>
    <lineage>
        <taxon>Eukaryota</taxon>
        <taxon>Sar</taxon>
        <taxon>Stramenopiles</taxon>
        <taxon>Ochrophyta</taxon>
        <taxon>Pelagophyceae</taxon>
        <taxon>Pelagomonadales</taxon>
        <taxon>Pelagomonadaceae</taxon>
        <taxon>Aureococcus</taxon>
    </lineage>
</organism>
<evidence type="ECO:0000259" key="2">
    <source>
        <dbReference type="Pfam" id="PF00168"/>
    </source>
</evidence>
<keyword evidence="1" id="KW-0472">Membrane</keyword>
<keyword evidence="1" id="KW-1133">Transmembrane helix</keyword>
<dbReference type="Pfam" id="PF00168">
    <property type="entry name" value="C2"/>
    <property type="match status" value="1"/>
</dbReference>
<keyword evidence="1" id="KW-0812">Transmembrane</keyword>
<protein>
    <recommendedName>
        <fullName evidence="2">C2 domain-containing protein</fullName>
    </recommendedName>
</protein>
<evidence type="ECO:0000313" key="4">
    <source>
        <dbReference type="Proteomes" id="UP000002729"/>
    </source>
</evidence>
<dbReference type="SUPFAM" id="SSF49562">
    <property type="entry name" value="C2 domain (Calcium/lipid-binding domain, CaLB)"/>
    <property type="match status" value="1"/>
</dbReference>
<dbReference type="Proteomes" id="UP000002729">
    <property type="component" value="Unassembled WGS sequence"/>
</dbReference>
<dbReference type="RefSeq" id="XP_009041965.1">
    <property type="nucleotide sequence ID" value="XM_009043717.1"/>
</dbReference>
<feature type="transmembrane region" description="Helical" evidence="1">
    <location>
        <begin position="12"/>
        <end position="42"/>
    </location>
</feature>
<feature type="domain" description="C2" evidence="2">
    <location>
        <begin position="318"/>
        <end position="430"/>
    </location>
</feature>
<reference evidence="3 4" key="1">
    <citation type="journal article" date="2011" name="Proc. Natl. Acad. Sci. U.S.A.">
        <title>Niche of harmful alga Aureococcus anophagefferens revealed through ecogenomics.</title>
        <authorList>
            <person name="Gobler C.J."/>
            <person name="Berry D.L."/>
            <person name="Dyhrman S.T."/>
            <person name="Wilhelm S.W."/>
            <person name="Salamov A."/>
            <person name="Lobanov A.V."/>
            <person name="Zhang Y."/>
            <person name="Collier J.L."/>
            <person name="Wurch L.L."/>
            <person name="Kustka A.B."/>
            <person name="Dill B.D."/>
            <person name="Shah M."/>
            <person name="VerBerkmoes N.C."/>
            <person name="Kuo A."/>
            <person name="Terry A."/>
            <person name="Pangilinan J."/>
            <person name="Lindquist E.A."/>
            <person name="Lucas S."/>
            <person name="Paulsen I.T."/>
            <person name="Hattenrath-Lehmann T.K."/>
            <person name="Talmage S.C."/>
            <person name="Walker E.A."/>
            <person name="Koch F."/>
            <person name="Burson A.M."/>
            <person name="Marcoval M.A."/>
            <person name="Tang Y.Z."/>
            <person name="Lecleir G.R."/>
            <person name="Coyne K.J."/>
            <person name="Berg G.M."/>
            <person name="Bertrand E.M."/>
            <person name="Saito M.A."/>
            <person name="Gladyshev V.N."/>
            <person name="Grigoriev I.V."/>
        </authorList>
    </citation>
    <scope>NUCLEOTIDE SEQUENCE [LARGE SCALE GENOMIC DNA]</scope>
    <source>
        <strain evidence="4">CCMP 1984</strain>
    </source>
</reference>
<dbReference type="Gene3D" id="2.60.40.150">
    <property type="entry name" value="C2 domain"/>
    <property type="match status" value="1"/>
</dbReference>
<dbReference type="GeneID" id="20226606"/>
<dbReference type="InParanoid" id="F0YNH3"/>
<dbReference type="InterPro" id="IPR035892">
    <property type="entry name" value="C2_domain_sf"/>
</dbReference>
<dbReference type="InterPro" id="IPR000008">
    <property type="entry name" value="C2_dom"/>
</dbReference>
<evidence type="ECO:0000313" key="3">
    <source>
        <dbReference type="EMBL" id="EGB03319.1"/>
    </source>
</evidence>
<dbReference type="EMBL" id="GL833176">
    <property type="protein sequence ID" value="EGB03319.1"/>
    <property type="molecule type" value="Genomic_DNA"/>
</dbReference>
<evidence type="ECO:0000256" key="1">
    <source>
        <dbReference type="SAM" id="Phobius"/>
    </source>
</evidence>
<accession>F0YNH3</accession>
<sequence length="587" mass="65566">MSERLLLAGKRFVLLSFLIGFCWTYCAMLGSFLVVCVLWAYLALDGLLARLACWGINTIPKAFNWSIESISFRPSWSSAYPSEIIVTHWTWHNPRSPTPATAFRSPYLLHVDRLAFRLDLWSVHCALRDHHSNPVKVHEISLEGVRFYAKRNKADALNLWMALDLPDQVNQQDTLVGDPKRRPRWGVPIKLDIAHVIATDIDVGIMDLLMAKAHYTGGHEDTAIHIPFIELESDQLTRGEQKRLGGIFLGELVWALINILIVKILLTKPTKLMLNSTLAAAFAVRDVAHYTIARTLELAVNVPRSLPDGRSNDTSGSLLHIRLMSGRYLVKHGGKGAISTHCVIQLRSEEHHESNLIAQEKSRISLWSKRPQWNETFLLGPISTLESAQLKVLCVHQERVPGKAGFWNTLTSSAIGELNVPLLALDSTKSPADTSKLLFQRHGKATHTRELVGWFQLGLPTVAANDIFPLDEVMHSGSTRETPGKLTEPRAVLSEFRTAKPQYKRTNILTGQIKLGLRIVLPNVAVASVRLLSSRCTVRRLCNLAGPGALWHVAVTLTRQTPQEQKGAMILLPLFGRALLQFAVYKT</sequence>
<dbReference type="OrthoDB" id="10609625at2759"/>
<keyword evidence="4" id="KW-1185">Reference proteome</keyword>
<name>F0YNH3_AURAN</name>
<dbReference type="AlphaFoldDB" id="F0YNH3"/>
<proteinExistence type="predicted"/>